<accession>A0ABW4GU59</accession>
<protein>
    <submittedName>
        <fullName evidence="1">Uncharacterized protein</fullName>
    </submittedName>
</protein>
<comment type="caution">
    <text evidence="1">The sequence shown here is derived from an EMBL/GenBank/DDBJ whole genome shotgun (WGS) entry which is preliminary data.</text>
</comment>
<reference evidence="2" key="1">
    <citation type="journal article" date="2019" name="Int. J. Syst. Evol. Microbiol.">
        <title>The Global Catalogue of Microorganisms (GCM) 10K type strain sequencing project: providing services to taxonomists for standard genome sequencing and annotation.</title>
        <authorList>
            <consortium name="The Broad Institute Genomics Platform"/>
            <consortium name="The Broad Institute Genome Sequencing Center for Infectious Disease"/>
            <person name="Wu L."/>
            <person name="Ma J."/>
        </authorList>
    </citation>
    <scope>NUCLEOTIDE SEQUENCE [LARGE SCALE GENOMIC DNA]</scope>
    <source>
        <strain evidence="2">CGMCC 1.15399</strain>
    </source>
</reference>
<sequence>MSLSAAGYDLGRFRPSRLVATAERFAITFARKGILVDAVAVNAPKGLIRVKRAITAGDHLDALTPTT</sequence>
<evidence type="ECO:0000313" key="1">
    <source>
        <dbReference type="EMBL" id="MFD1545869.1"/>
    </source>
</evidence>
<dbReference type="RefSeq" id="WP_219537944.1">
    <property type="nucleotide sequence ID" value="NZ_JAHKRM010000042.1"/>
</dbReference>
<dbReference type="EMBL" id="JBHUCM010000051">
    <property type="protein sequence ID" value="MFD1545869.1"/>
    <property type="molecule type" value="Genomic_DNA"/>
</dbReference>
<organism evidence="1 2">
    <name type="scientific">Nonomuraea guangzhouensis</name>
    <dbReference type="NCBI Taxonomy" id="1291555"/>
    <lineage>
        <taxon>Bacteria</taxon>
        <taxon>Bacillati</taxon>
        <taxon>Actinomycetota</taxon>
        <taxon>Actinomycetes</taxon>
        <taxon>Streptosporangiales</taxon>
        <taxon>Streptosporangiaceae</taxon>
        <taxon>Nonomuraea</taxon>
    </lineage>
</organism>
<keyword evidence="2" id="KW-1185">Reference proteome</keyword>
<dbReference type="Proteomes" id="UP001597097">
    <property type="component" value="Unassembled WGS sequence"/>
</dbReference>
<proteinExistence type="predicted"/>
<gene>
    <name evidence="1" type="ORF">ACFSJ0_53135</name>
</gene>
<evidence type="ECO:0000313" key="2">
    <source>
        <dbReference type="Proteomes" id="UP001597097"/>
    </source>
</evidence>
<name>A0ABW4GU59_9ACTN</name>